<dbReference type="Gene3D" id="1.10.150.240">
    <property type="entry name" value="Putative phosphatase, domain 2"/>
    <property type="match status" value="1"/>
</dbReference>
<dbReference type="CDD" id="cd02603">
    <property type="entry name" value="HAD_sEH-N_like"/>
    <property type="match status" value="1"/>
</dbReference>
<dbReference type="EMBL" id="JBHULN010000025">
    <property type="protein sequence ID" value="MFD2574252.1"/>
    <property type="molecule type" value="Genomic_DNA"/>
</dbReference>
<dbReference type="SFLD" id="SFLDG01129">
    <property type="entry name" value="C1.5:_HAD__Beta-PGM__Phosphata"/>
    <property type="match status" value="1"/>
</dbReference>
<dbReference type="PRINTS" id="PR00413">
    <property type="entry name" value="HADHALOGNASE"/>
</dbReference>
<dbReference type="Proteomes" id="UP001597469">
    <property type="component" value="Unassembled WGS sequence"/>
</dbReference>
<organism evidence="1 2">
    <name type="scientific">Spirosoma soli</name>
    <dbReference type="NCBI Taxonomy" id="1770529"/>
    <lineage>
        <taxon>Bacteria</taxon>
        <taxon>Pseudomonadati</taxon>
        <taxon>Bacteroidota</taxon>
        <taxon>Cytophagia</taxon>
        <taxon>Cytophagales</taxon>
        <taxon>Cytophagaceae</taxon>
        <taxon>Spirosoma</taxon>
    </lineage>
</organism>
<gene>
    <name evidence="1" type="ORF">ACFSUS_26695</name>
</gene>
<evidence type="ECO:0000313" key="1">
    <source>
        <dbReference type="EMBL" id="MFD2574252.1"/>
    </source>
</evidence>
<dbReference type="InterPro" id="IPR023214">
    <property type="entry name" value="HAD_sf"/>
</dbReference>
<dbReference type="Gene3D" id="3.40.50.1000">
    <property type="entry name" value="HAD superfamily/HAD-like"/>
    <property type="match status" value="1"/>
</dbReference>
<protein>
    <submittedName>
        <fullName evidence="1">HAD family hydrolase</fullName>
    </submittedName>
</protein>
<dbReference type="GO" id="GO:0016787">
    <property type="term" value="F:hydrolase activity"/>
    <property type="evidence" value="ECO:0007669"/>
    <property type="project" value="UniProtKB-KW"/>
</dbReference>
<dbReference type="InterPro" id="IPR006439">
    <property type="entry name" value="HAD-SF_hydro_IA"/>
</dbReference>
<dbReference type="SFLD" id="SFLDS00003">
    <property type="entry name" value="Haloacid_Dehalogenase"/>
    <property type="match status" value="1"/>
</dbReference>
<keyword evidence="1" id="KW-0378">Hydrolase</keyword>
<proteinExistence type="predicted"/>
<reference evidence="2" key="1">
    <citation type="journal article" date="2019" name="Int. J. Syst. Evol. Microbiol.">
        <title>The Global Catalogue of Microorganisms (GCM) 10K type strain sequencing project: providing services to taxonomists for standard genome sequencing and annotation.</title>
        <authorList>
            <consortium name="The Broad Institute Genomics Platform"/>
            <consortium name="The Broad Institute Genome Sequencing Center for Infectious Disease"/>
            <person name="Wu L."/>
            <person name="Ma J."/>
        </authorList>
    </citation>
    <scope>NUCLEOTIDE SEQUENCE [LARGE SCALE GENOMIC DNA]</scope>
    <source>
        <strain evidence="2">KCTC 42805</strain>
    </source>
</reference>
<dbReference type="PANTHER" id="PTHR43611">
    <property type="entry name" value="ALPHA-D-GLUCOSE 1-PHOSPHATE PHOSPHATASE"/>
    <property type="match status" value="1"/>
</dbReference>
<dbReference type="NCBIfam" id="TIGR01509">
    <property type="entry name" value="HAD-SF-IA-v3"/>
    <property type="match status" value="1"/>
</dbReference>
<comment type="caution">
    <text evidence="1">The sequence shown here is derived from an EMBL/GenBank/DDBJ whole genome shotgun (WGS) entry which is preliminary data.</text>
</comment>
<dbReference type="PANTHER" id="PTHR43611:SF3">
    <property type="entry name" value="FLAVIN MONONUCLEOTIDE HYDROLASE 1, CHLOROPLATIC"/>
    <property type="match status" value="1"/>
</dbReference>
<dbReference type="Pfam" id="PF00702">
    <property type="entry name" value="Hydrolase"/>
    <property type="match status" value="1"/>
</dbReference>
<evidence type="ECO:0000313" key="2">
    <source>
        <dbReference type="Proteomes" id="UP001597469"/>
    </source>
</evidence>
<dbReference type="RefSeq" id="WP_381527750.1">
    <property type="nucleotide sequence ID" value="NZ_JBHULN010000025.1"/>
</dbReference>
<sequence length="207" mass="23917">MPIDTIVFDFGGVLIDWNPRYLYRKLIADEQQMEWFLSNVCTDEWNVQQDKGRSFAEATSVLQNQFPDHKDLIAMFYGRWEEMLNGEISESVAILRELKDKHYKLYGLTNWSTESFPIAKERYEFLNLFDGILVSGEEKLIKPDPAIFHLLLKRYNLTPETCVFIDDNLNNVKAASSLGFTAIHFQSGALLRDKLVELNVLADENVA</sequence>
<keyword evidence="2" id="KW-1185">Reference proteome</keyword>
<dbReference type="InterPro" id="IPR023198">
    <property type="entry name" value="PGP-like_dom2"/>
</dbReference>
<dbReference type="InterPro" id="IPR036412">
    <property type="entry name" value="HAD-like_sf"/>
</dbReference>
<dbReference type="SUPFAM" id="SSF56784">
    <property type="entry name" value="HAD-like"/>
    <property type="match status" value="1"/>
</dbReference>
<accession>A0ABW5MFB4</accession>
<name>A0ABW5MFB4_9BACT</name>